<dbReference type="PANTHER" id="PTHR31509">
    <property type="entry name" value="BPS1-LIKE PROTEIN"/>
    <property type="match status" value="1"/>
</dbReference>
<organism evidence="1 2">
    <name type="scientific">Colocasia esculenta</name>
    <name type="common">Wild taro</name>
    <name type="synonym">Arum esculentum</name>
    <dbReference type="NCBI Taxonomy" id="4460"/>
    <lineage>
        <taxon>Eukaryota</taxon>
        <taxon>Viridiplantae</taxon>
        <taxon>Streptophyta</taxon>
        <taxon>Embryophyta</taxon>
        <taxon>Tracheophyta</taxon>
        <taxon>Spermatophyta</taxon>
        <taxon>Magnoliopsida</taxon>
        <taxon>Liliopsida</taxon>
        <taxon>Araceae</taxon>
        <taxon>Aroideae</taxon>
        <taxon>Colocasieae</taxon>
        <taxon>Colocasia</taxon>
    </lineage>
</organism>
<evidence type="ECO:0000313" key="1">
    <source>
        <dbReference type="EMBL" id="MQM07185.1"/>
    </source>
</evidence>
<name>A0A843WRU2_COLES</name>
<dbReference type="AlphaFoldDB" id="A0A843WRU2"/>
<accession>A0A843WRU2</accession>
<protein>
    <submittedName>
        <fullName evidence="1">Uncharacterized protein</fullName>
    </submittedName>
</protein>
<keyword evidence="2" id="KW-1185">Reference proteome</keyword>
<dbReference type="OrthoDB" id="691840at2759"/>
<proteinExistence type="predicted"/>
<evidence type="ECO:0000313" key="2">
    <source>
        <dbReference type="Proteomes" id="UP000652761"/>
    </source>
</evidence>
<dbReference type="Proteomes" id="UP000652761">
    <property type="component" value="Unassembled WGS sequence"/>
</dbReference>
<reference evidence="1" key="1">
    <citation type="submission" date="2017-07" db="EMBL/GenBank/DDBJ databases">
        <title>Taro Niue Genome Assembly and Annotation.</title>
        <authorList>
            <person name="Atibalentja N."/>
            <person name="Keating K."/>
            <person name="Fields C.J."/>
        </authorList>
    </citation>
    <scope>NUCLEOTIDE SEQUENCE</scope>
    <source>
        <strain evidence="1">Niue_2</strain>
        <tissue evidence="1">Leaf</tissue>
    </source>
</reference>
<comment type="caution">
    <text evidence="1">The sequence shown here is derived from an EMBL/GenBank/DDBJ whole genome shotgun (WGS) entry which is preliminary data.</text>
</comment>
<dbReference type="EMBL" id="NMUH01003815">
    <property type="protein sequence ID" value="MQM07185.1"/>
    <property type="molecule type" value="Genomic_DNA"/>
</dbReference>
<gene>
    <name evidence="1" type="ORF">Taro_040020</name>
</gene>
<sequence>MGGNPAASSTSVHGFYSYLARGLDDLDRCLATTTGFMSMQFLQRVVALLRAAHSQLTHLVQRLHLPAGDRWLDEYMDESARLWEACRVVKLGLSGVENYCSVAAEVVSSLAARRHHHAQFTKQAGAHLPSSREAAGLEEENRVVVETSIPPLGLRLDEKVVRSESKLNGFHGFRGVLYAMRNVSSLLLTILLWGLVCWWPSGSTAHNHHHHLEGSLFFGSGFMASAARLQQRVSAGVEGMGRRPGILMHEFRQARAAMEDLREEVERAAAGGGCEAADVGSLLWARVECLKGWFEALRSGAEGIASQLDDFFDEMVEGRKKLLDICSSQR</sequence>